<accession>A0A0U0TWL6</accession>
<organism evidence="2 4">
    <name type="scientific">Mycobacterium tuberculosis</name>
    <dbReference type="NCBI Taxonomy" id="1773"/>
    <lineage>
        <taxon>Bacteria</taxon>
        <taxon>Bacillati</taxon>
        <taxon>Actinomycetota</taxon>
        <taxon>Actinomycetes</taxon>
        <taxon>Mycobacteriales</taxon>
        <taxon>Mycobacteriaceae</taxon>
        <taxon>Mycobacterium</taxon>
        <taxon>Mycobacterium tuberculosis complex</taxon>
    </lineage>
</organism>
<dbReference type="AlphaFoldDB" id="A0A0U0TWL6"/>
<reference evidence="3" key="3">
    <citation type="submission" date="2015-03" db="EMBL/GenBank/DDBJ databases">
        <authorList>
            <consortium name="Pathogen Informatics"/>
            <person name="Murphy D."/>
        </authorList>
    </citation>
    <scope>NUCLEOTIDE SEQUENCE</scope>
    <source>
        <strain evidence="3">N09902308</strain>
    </source>
</reference>
<dbReference type="EMBL" id="CSAE01000508">
    <property type="protein sequence ID" value="COW41123.1"/>
    <property type="molecule type" value="Genomic_DNA"/>
</dbReference>
<evidence type="ECO:0000313" key="5">
    <source>
        <dbReference type="Proteomes" id="UP000039021"/>
    </source>
</evidence>
<feature type="region of interest" description="Disordered" evidence="1">
    <location>
        <begin position="1"/>
        <end position="38"/>
    </location>
</feature>
<dbReference type="Proteomes" id="UP000038802">
    <property type="component" value="Unassembled WGS sequence"/>
</dbReference>
<protein>
    <submittedName>
        <fullName evidence="2">Uncharacterized protein</fullName>
    </submittedName>
</protein>
<dbReference type="EMBL" id="CSBK01001332">
    <property type="protein sequence ID" value="COY55568.1"/>
    <property type="molecule type" value="Genomic_DNA"/>
</dbReference>
<reference evidence="4 5" key="1">
    <citation type="submission" date="2015-03" db="EMBL/GenBank/DDBJ databases">
        <authorList>
            <consortium name="Pathogen Informatics"/>
        </authorList>
    </citation>
    <scope>NUCLEOTIDE SEQUENCE [LARGE SCALE GENOMIC DNA]</scope>
    <source>
        <strain evidence="4">K00500041</strain>
        <strain evidence="5">N09902308</strain>
    </source>
</reference>
<proteinExistence type="predicted"/>
<sequence>MGSNAETLPTSSGMPRSRSSFLSRSNIRENASTLGLSE</sequence>
<evidence type="ECO:0000256" key="1">
    <source>
        <dbReference type="SAM" id="MobiDB-lite"/>
    </source>
</evidence>
<evidence type="ECO:0000313" key="4">
    <source>
        <dbReference type="Proteomes" id="UP000038802"/>
    </source>
</evidence>
<dbReference type="Proteomes" id="UP000039021">
    <property type="component" value="Unassembled WGS sequence"/>
</dbReference>
<name>A0A0U0TWL6_MYCTX</name>
<gene>
    <name evidence="2" type="ORF">ERS007703_03600</name>
    <name evidence="3" type="ORF">ERS007739_02792</name>
</gene>
<evidence type="ECO:0000313" key="3">
    <source>
        <dbReference type="EMBL" id="COY55568.1"/>
    </source>
</evidence>
<reference evidence="2" key="2">
    <citation type="submission" date="2015-03" db="EMBL/GenBank/DDBJ databases">
        <authorList>
            <person name="Murphy D."/>
        </authorList>
    </citation>
    <scope>NUCLEOTIDE SEQUENCE [LARGE SCALE GENOMIC DNA]</scope>
    <source>
        <strain evidence="2">K00500041</strain>
    </source>
</reference>
<evidence type="ECO:0000313" key="2">
    <source>
        <dbReference type="EMBL" id="COW41123.1"/>
    </source>
</evidence>